<evidence type="ECO:0000313" key="5">
    <source>
        <dbReference type="Proteomes" id="UP000006038"/>
    </source>
</evidence>
<dbReference type="AlphaFoldDB" id="J3N1Q4"/>
<dbReference type="InterPro" id="IPR005516">
    <property type="entry name" value="Remorin_C"/>
</dbReference>
<dbReference type="Pfam" id="PF03763">
    <property type="entry name" value="Remorin_C"/>
    <property type="match status" value="1"/>
</dbReference>
<sequence length="346" mass="38452">MSNGEEYDASYAATVAAVAYAIAAIEEEKEGSQAAPVREKLPPQKMPVMSNEPSTPPTLKLPPNKHGILKRPRLAEGSRTSRRFSGKELITNVYDDGDETEANVSVRRPVKPVKEIPEVGNSGQNVVGKVLDPAPSVRKVPSFAKPLPEKKGSMKFEQEEAIPTAPPNFRPTASFPREKKESKKLDQDQAIPRVAPDVRATASFPREKKESKKLDQDKANQMPPLAAAPTSSYLSDAEAMADKWEKEKMAKIKKQYSMTMDTIAEWEAEKKAKAKRQMEQKQGDNSERKRAKALEEYSDEMTRINKVAAASRLTAEEKRGSAERKVREKADRIRVTGKLPRSCGCF</sequence>
<dbReference type="eggNOG" id="ENOG502RZYP">
    <property type="taxonomic scope" value="Eukaryota"/>
</dbReference>
<dbReference type="PANTHER" id="PTHR31471">
    <property type="entry name" value="OS02G0116800 PROTEIN"/>
    <property type="match status" value="1"/>
</dbReference>
<feature type="domain" description="Remorin C-terminal" evidence="3">
    <location>
        <begin position="237"/>
        <end position="341"/>
    </location>
</feature>
<reference evidence="4" key="2">
    <citation type="submission" date="2013-04" db="UniProtKB">
        <authorList>
            <consortium name="EnsemblPlants"/>
        </authorList>
    </citation>
    <scope>IDENTIFICATION</scope>
</reference>
<name>J3N1Q4_ORYBR</name>
<proteinExistence type="inferred from homology"/>
<reference evidence="4" key="1">
    <citation type="journal article" date="2013" name="Nat. Commun.">
        <title>Whole-genome sequencing of Oryza brachyantha reveals mechanisms underlying Oryza genome evolution.</title>
        <authorList>
            <person name="Chen J."/>
            <person name="Huang Q."/>
            <person name="Gao D."/>
            <person name="Wang J."/>
            <person name="Lang Y."/>
            <person name="Liu T."/>
            <person name="Li B."/>
            <person name="Bai Z."/>
            <person name="Luis Goicoechea J."/>
            <person name="Liang C."/>
            <person name="Chen C."/>
            <person name="Zhang W."/>
            <person name="Sun S."/>
            <person name="Liao Y."/>
            <person name="Zhang X."/>
            <person name="Yang L."/>
            <person name="Song C."/>
            <person name="Wang M."/>
            <person name="Shi J."/>
            <person name="Liu G."/>
            <person name="Liu J."/>
            <person name="Zhou H."/>
            <person name="Zhou W."/>
            <person name="Yu Q."/>
            <person name="An N."/>
            <person name="Chen Y."/>
            <person name="Cai Q."/>
            <person name="Wang B."/>
            <person name="Liu B."/>
            <person name="Min J."/>
            <person name="Huang Y."/>
            <person name="Wu H."/>
            <person name="Li Z."/>
            <person name="Zhang Y."/>
            <person name="Yin Y."/>
            <person name="Song W."/>
            <person name="Jiang J."/>
            <person name="Jackson S.A."/>
            <person name="Wing R.A."/>
            <person name="Wang J."/>
            <person name="Chen M."/>
        </authorList>
    </citation>
    <scope>NUCLEOTIDE SEQUENCE [LARGE SCALE GENOMIC DNA]</scope>
    <source>
        <strain evidence="4">cv. IRGC 101232</strain>
    </source>
</reference>
<feature type="compositionally biased region" description="Basic and acidic residues" evidence="2">
    <location>
        <begin position="147"/>
        <end position="158"/>
    </location>
</feature>
<feature type="compositionally biased region" description="Basic and acidic residues" evidence="2">
    <location>
        <begin position="176"/>
        <end position="187"/>
    </location>
</feature>
<feature type="compositionally biased region" description="Basic and acidic residues" evidence="2">
    <location>
        <begin position="314"/>
        <end position="331"/>
    </location>
</feature>
<dbReference type="EnsemblPlants" id="OB10G14520.1">
    <property type="protein sequence ID" value="OB10G14520.1"/>
    <property type="gene ID" value="OB10G14520"/>
</dbReference>
<evidence type="ECO:0000313" key="4">
    <source>
        <dbReference type="EnsemblPlants" id="OB10G14520.1"/>
    </source>
</evidence>
<feature type="region of interest" description="Disordered" evidence="2">
    <location>
        <begin position="136"/>
        <end position="235"/>
    </location>
</feature>
<feature type="compositionally biased region" description="Basic and acidic residues" evidence="2">
    <location>
        <begin position="205"/>
        <end position="218"/>
    </location>
</feature>
<evidence type="ECO:0000256" key="1">
    <source>
        <dbReference type="ARBA" id="ARBA00005711"/>
    </source>
</evidence>
<feature type="region of interest" description="Disordered" evidence="2">
    <location>
        <begin position="270"/>
        <end position="331"/>
    </location>
</feature>
<dbReference type="PANTHER" id="PTHR31471:SF96">
    <property type="entry name" value="OS10G0325400 PROTEIN"/>
    <property type="match status" value="1"/>
</dbReference>
<dbReference type="Proteomes" id="UP000006038">
    <property type="component" value="Chromosome 10"/>
</dbReference>
<dbReference type="Gramene" id="OB10G14520.1">
    <property type="protein sequence ID" value="OB10G14520.1"/>
    <property type="gene ID" value="OB10G14520"/>
</dbReference>
<keyword evidence="5" id="KW-1185">Reference proteome</keyword>
<dbReference type="HOGENOM" id="CLU_034418_1_0_1"/>
<evidence type="ECO:0000259" key="3">
    <source>
        <dbReference type="Pfam" id="PF03763"/>
    </source>
</evidence>
<accession>J3N1Q4</accession>
<comment type="similarity">
    <text evidence="1">Belongs to the remorin family.</text>
</comment>
<protein>
    <recommendedName>
        <fullName evidence="3">Remorin C-terminal domain-containing protein</fullName>
    </recommendedName>
</protein>
<dbReference type="STRING" id="4533.J3N1Q4"/>
<evidence type="ECO:0000256" key="2">
    <source>
        <dbReference type="SAM" id="MobiDB-lite"/>
    </source>
</evidence>
<feature type="region of interest" description="Disordered" evidence="2">
    <location>
        <begin position="28"/>
        <end position="83"/>
    </location>
</feature>
<feature type="compositionally biased region" description="Basic and acidic residues" evidence="2">
    <location>
        <begin position="270"/>
        <end position="303"/>
    </location>
</feature>
<dbReference type="OMA" id="ECHRPRN"/>
<organism evidence="4">
    <name type="scientific">Oryza brachyantha</name>
    <name type="common">malo sina</name>
    <dbReference type="NCBI Taxonomy" id="4533"/>
    <lineage>
        <taxon>Eukaryota</taxon>
        <taxon>Viridiplantae</taxon>
        <taxon>Streptophyta</taxon>
        <taxon>Embryophyta</taxon>
        <taxon>Tracheophyta</taxon>
        <taxon>Spermatophyta</taxon>
        <taxon>Magnoliopsida</taxon>
        <taxon>Liliopsida</taxon>
        <taxon>Poales</taxon>
        <taxon>Poaceae</taxon>
        <taxon>BOP clade</taxon>
        <taxon>Oryzoideae</taxon>
        <taxon>Oryzeae</taxon>
        <taxon>Oryzinae</taxon>
        <taxon>Oryza</taxon>
    </lineage>
</organism>